<accession>A0A0A7RPQ9</accession>
<feature type="signal peptide" evidence="2">
    <location>
        <begin position="1"/>
        <end position="27"/>
    </location>
</feature>
<dbReference type="InterPro" id="IPR020837">
    <property type="entry name" value="Fibrinogen_CS"/>
</dbReference>
<evidence type="ECO:0000259" key="3">
    <source>
        <dbReference type="PROSITE" id="PS51406"/>
    </source>
</evidence>
<dbReference type="Gene3D" id="3.90.215.10">
    <property type="entry name" value="Gamma Fibrinogen, chain A, domain 1"/>
    <property type="match status" value="1"/>
</dbReference>
<dbReference type="InterPro" id="IPR014716">
    <property type="entry name" value="Fibrinogen_a/b/g_C_1"/>
</dbReference>
<dbReference type="PROSITE" id="PS00514">
    <property type="entry name" value="FIBRINOGEN_C_1"/>
    <property type="match status" value="1"/>
</dbReference>
<feature type="domain" description="Fibrinogen C-terminal" evidence="3">
    <location>
        <begin position="132"/>
        <end position="352"/>
    </location>
</feature>
<evidence type="ECO:0000256" key="2">
    <source>
        <dbReference type="SAM" id="SignalP"/>
    </source>
</evidence>
<dbReference type="InterPro" id="IPR036056">
    <property type="entry name" value="Fibrinogen-like_C"/>
</dbReference>
<dbReference type="EMBL" id="KM892431">
    <property type="protein sequence ID" value="AJA37845.1"/>
    <property type="molecule type" value="mRNA"/>
</dbReference>
<evidence type="ECO:0000313" key="4">
    <source>
        <dbReference type="EMBL" id="AJA37845.1"/>
    </source>
</evidence>
<dbReference type="InterPro" id="IPR002181">
    <property type="entry name" value="Fibrinogen_a/b/g_C_dom"/>
</dbReference>
<protein>
    <submittedName>
        <fullName evidence="4">Fibrinogen-related protein</fullName>
    </submittedName>
</protein>
<evidence type="ECO:0000256" key="1">
    <source>
        <dbReference type="ARBA" id="ARBA00023157"/>
    </source>
</evidence>
<dbReference type="SMART" id="SM00186">
    <property type="entry name" value="FBG"/>
    <property type="match status" value="1"/>
</dbReference>
<dbReference type="SUPFAM" id="SSF56496">
    <property type="entry name" value="Fibrinogen C-terminal domain-like"/>
    <property type="match status" value="1"/>
</dbReference>
<dbReference type="CDD" id="cd00087">
    <property type="entry name" value="FReD"/>
    <property type="match status" value="1"/>
</dbReference>
<dbReference type="InterPro" id="IPR050373">
    <property type="entry name" value="Fibrinogen_C-term_domain"/>
</dbReference>
<proteinExistence type="evidence at transcript level"/>
<dbReference type="Gene3D" id="4.10.530.10">
    <property type="entry name" value="Gamma-fibrinogen Carboxyl Terminal Fragment, domain 2"/>
    <property type="match status" value="1"/>
</dbReference>
<gene>
    <name evidence="4" type="primary">FREP-3-2</name>
</gene>
<dbReference type="GO" id="GO:0005615">
    <property type="term" value="C:extracellular space"/>
    <property type="evidence" value="ECO:0007669"/>
    <property type="project" value="TreeGrafter"/>
</dbReference>
<sequence>MKVSFTDLSLVVTVLWAVFKIARPSESQQDNLFRRTSVKDAIFTKGLLFQDTARSLVGCARKCATFKCCLTFTFNKVNLPRSCRGHSTWNMTLEDNHTHSPGTKLFAIEDKLTPGTFHFECVCVMHVLKDLFVVCPLPADCEEAMQRGGRCGVRQLKVTQHHSFNVTAYCDDDWTVFQRRQDGSVDFYRGWEDYKNGFGDPAGEFWLGLEAVHQMTTPPSNRSFELRVDLGDWEGDIAYAIYSSFFINSESVFNYSLSVVKFEEGNAGDSLGKHGFIPFSTKDADNDIPANESCAITYRGAWWFFDCHDSHLNGPYWFNSTLPGDGLGVFWFYWKEDLRHSLKFAQMKFRAV</sequence>
<organism evidence="4">
    <name type="scientific">Littorina littorea</name>
    <name type="common">Common periwinkle</name>
    <dbReference type="NCBI Taxonomy" id="31216"/>
    <lineage>
        <taxon>Eukaryota</taxon>
        <taxon>Metazoa</taxon>
        <taxon>Spiralia</taxon>
        <taxon>Lophotrochozoa</taxon>
        <taxon>Mollusca</taxon>
        <taxon>Gastropoda</taxon>
        <taxon>Caenogastropoda</taxon>
        <taxon>Littorinimorpha</taxon>
        <taxon>Littorinoidea</taxon>
        <taxon>Littorinidae</taxon>
        <taxon>Littorina</taxon>
    </lineage>
</organism>
<feature type="chain" id="PRO_5002033011" evidence="2">
    <location>
        <begin position="28"/>
        <end position="352"/>
    </location>
</feature>
<reference evidence="4" key="1">
    <citation type="journal article" date="2015" name="Dev. Comp. Immunol.">
        <title>Lectin-like molecules in transcriptome of Littorina littorea hemocytes.</title>
        <authorList>
            <person name="Gorbushin A.M."/>
            <person name="Borisova E.A."/>
        </authorList>
    </citation>
    <scope>NUCLEOTIDE SEQUENCE</scope>
</reference>
<dbReference type="PROSITE" id="PS51406">
    <property type="entry name" value="FIBRINOGEN_C_2"/>
    <property type="match status" value="1"/>
</dbReference>
<dbReference type="Pfam" id="PF00147">
    <property type="entry name" value="Fibrinogen_C"/>
    <property type="match status" value="1"/>
</dbReference>
<dbReference type="PANTHER" id="PTHR19143">
    <property type="entry name" value="FIBRINOGEN/TENASCIN/ANGIOPOEITIN"/>
    <property type="match status" value="1"/>
</dbReference>
<dbReference type="AlphaFoldDB" id="A0A0A7RPQ9"/>
<keyword evidence="2" id="KW-0732">Signal</keyword>
<name>A0A0A7RPQ9_LITLI</name>
<keyword evidence="1" id="KW-1015">Disulfide bond</keyword>